<dbReference type="PANTHER" id="PTHR11817">
    <property type="entry name" value="PYRUVATE KINASE"/>
    <property type="match status" value="1"/>
</dbReference>
<dbReference type="RefSeq" id="WP_023496247.1">
    <property type="nucleotide sequence ID" value="NZ_AYLO01000138.1"/>
</dbReference>
<evidence type="ECO:0000256" key="6">
    <source>
        <dbReference type="ARBA" id="ARBA00022741"/>
    </source>
</evidence>
<proteinExistence type="inferred from homology"/>
<dbReference type="InterPro" id="IPR040442">
    <property type="entry name" value="Pyrv_kinase-like_dom_sf"/>
</dbReference>
<keyword evidence="14" id="KW-1185">Reference proteome</keyword>
<dbReference type="UniPathway" id="UPA00109">
    <property type="reaction ID" value="UER00188"/>
</dbReference>
<dbReference type="STRING" id="1116472.MGMO_150c00030"/>
<protein>
    <recommendedName>
        <fullName evidence="3">pyruvate kinase</fullName>
        <ecNumber evidence="3">2.7.1.40</ecNumber>
    </recommendedName>
</protein>
<gene>
    <name evidence="13" type="ORF">MGMO_150c00030</name>
</gene>
<evidence type="ECO:0000313" key="13">
    <source>
        <dbReference type="EMBL" id="ESS68274.1"/>
    </source>
</evidence>
<keyword evidence="9" id="KW-0460">Magnesium</keyword>
<evidence type="ECO:0000256" key="2">
    <source>
        <dbReference type="ARBA" id="ARBA00008663"/>
    </source>
</evidence>
<sequence length="126" mass="14108">MMLDNPALEMRYRHTKIIFTIGPATSADEVLKQLINERVDICRINMAHATHDWTRGIIQQIKRVCNEAGRQIGIMMDIKGPEIRTGDIGDAIYLEVGELFDASMSIIFGLMVSGFGEDGANREWGP</sequence>
<feature type="domain" description="Pyruvate kinase barrel" evidence="12">
    <location>
        <begin position="13"/>
        <end position="104"/>
    </location>
</feature>
<evidence type="ECO:0000256" key="1">
    <source>
        <dbReference type="ARBA" id="ARBA00004997"/>
    </source>
</evidence>
<name>V5BKG9_9GAMM</name>
<evidence type="ECO:0000256" key="5">
    <source>
        <dbReference type="ARBA" id="ARBA00022723"/>
    </source>
</evidence>
<dbReference type="EC" id="2.7.1.40" evidence="3"/>
<evidence type="ECO:0000259" key="12">
    <source>
        <dbReference type="Pfam" id="PF00224"/>
    </source>
</evidence>
<evidence type="ECO:0000256" key="11">
    <source>
        <dbReference type="ARBA" id="ARBA00023317"/>
    </source>
</evidence>
<dbReference type="GO" id="GO:0005524">
    <property type="term" value="F:ATP binding"/>
    <property type="evidence" value="ECO:0007669"/>
    <property type="project" value="UniProtKB-KW"/>
</dbReference>
<evidence type="ECO:0000256" key="10">
    <source>
        <dbReference type="ARBA" id="ARBA00023152"/>
    </source>
</evidence>
<dbReference type="GO" id="GO:0016301">
    <property type="term" value="F:kinase activity"/>
    <property type="evidence" value="ECO:0007669"/>
    <property type="project" value="UniProtKB-KW"/>
</dbReference>
<keyword evidence="4 13" id="KW-0808">Transferase</keyword>
<comment type="pathway">
    <text evidence="1">Carbohydrate degradation; glycolysis; pyruvate from D-glyceraldehyde 3-phosphate: step 5/5.</text>
</comment>
<keyword evidence="11 13" id="KW-0670">Pyruvate</keyword>
<dbReference type="Pfam" id="PF00224">
    <property type="entry name" value="PK"/>
    <property type="match status" value="1"/>
</dbReference>
<dbReference type="InterPro" id="IPR015793">
    <property type="entry name" value="Pyrv_Knase_brl"/>
</dbReference>
<evidence type="ECO:0000256" key="7">
    <source>
        <dbReference type="ARBA" id="ARBA00022777"/>
    </source>
</evidence>
<keyword evidence="6" id="KW-0547">Nucleotide-binding</keyword>
<keyword evidence="8" id="KW-0067">ATP-binding</keyword>
<comment type="similarity">
    <text evidence="2">Belongs to the pyruvate kinase family.</text>
</comment>
<evidence type="ECO:0000313" key="14">
    <source>
        <dbReference type="Proteomes" id="UP000017842"/>
    </source>
</evidence>
<dbReference type="AlphaFoldDB" id="V5BKG9"/>
<dbReference type="Gene3D" id="3.20.20.60">
    <property type="entry name" value="Phosphoenolpyruvate-binding domains"/>
    <property type="match status" value="1"/>
</dbReference>
<evidence type="ECO:0000256" key="8">
    <source>
        <dbReference type="ARBA" id="ARBA00022840"/>
    </source>
</evidence>
<dbReference type="GO" id="GO:0004743">
    <property type="term" value="F:pyruvate kinase activity"/>
    <property type="evidence" value="ECO:0007669"/>
    <property type="project" value="UniProtKB-EC"/>
</dbReference>
<dbReference type="Gene3D" id="2.40.33.10">
    <property type="entry name" value="PK beta-barrel domain-like"/>
    <property type="match status" value="1"/>
</dbReference>
<dbReference type="SUPFAM" id="SSF51621">
    <property type="entry name" value="Phosphoenolpyruvate/pyruvate domain"/>
    <property type="match status" value="1"/>
</dbReference>
<evidence type="ECO:0000256" key="9">
    <source>
        <dbReference type="ARBA" id="ARBA00022842"/>
    </source>
</evidence>
<dbReference type="eggNOG" id="COG0469">
    <property type="taxonomic scope" value="Bacteria"/>
</dbReference>
<dbReference type="GO" id="GO:0000287">
    <property type="term" value="F:magnesium ion binding"/>
    <property type="evidence" value="ECO:0007669"/>
    <property type="project" value="InterPro"/>
</dbReference>
<comment type="caution">
    <text evidence="13">The sequence shown here is derived from an EMBL/GenBank/DDBJ whole genome shotgun (WGS) entry which is preliminary data.</text>
</comment>
<dbReference type="InterPro" id="IPR015813">
    <property type="entry name" value="Pyrv/PenolPyrv_kinase-like_dom"/>
</dbReference>
<keyword evidence="10" id="KW-0324">Glycolysis</keyword>
<dbReference type="GO" id="GO:0030955">
    <property type="term" value="F:potassium ion binding"/>
    <property type="evidence" value="ECO:0007669"/>
    <property type="project" value="InterPro"/>
</dbReference>
<dbReference type="Proteomes" id="UP000017842">
    <property type="component" value="Unassembled WGS sequence"/>
</dbReference>
<evidence type="ECO:0000256" key="4">
    <source>
        <dbReference type="ARBA" id="ARBA00022679"/>
    </source>
</evidence>
<evidence type="ECO:0000256" key="3">
    <source>
        <dbReference type="ARBA" id="ARBA00012142"/>
    </source>
</evidence>
<dbReference type="OrthoDB" id="9812123at2"/>
<dbReference type="InterPro" id="IPR001697">
    <property type="entry name" value="Pyr_Knase"/>
</dbReference>
<organism evidence="13 14">
    <name type="scientific">Methyloglobulus morosus KoM1</name>
    <dbReference type="NCBI Taxonomy" id="1116472"/>
    <lineage>
        <taxon>Bacteria</taxon>
        <taxon>Pseudomonadati</taxon>
        <taxon>Pseudomonadota</taxon>
        <taxon>Gammaproteobacteria</taxon>
        <taxon>Methylococcales</taxon>
        <taxon>Methylococcaceae</taxon>
        <taxon>Methyloglobulus</taxon>
    </lineage>
</organism>
<keyword evidence="7 13" id="KW-0418">Kinase</keyword>
<dbReference type="PATRIC" id="fig|1116472.3.peg.3629"/>
<dbReference type="InterPro" id="IPR015806">
    <property type="entry name" value="Pyrv_Knase_insert_dom_sf"/>
</dbReference>
<reference evidence="13 14" key="1">
    <citation type="journal article" date="2013" name="Genome Announc.">
        <title>Draft Genome Sequence of the Methanotrophic Gammaproteobacterium Methyloglobulus morosus DSM 22980 Strain KoM1.</title>
        <authorList>
            <person name="Poehlein A."/>
            <person name="Deutzmann J.S."/>
            <person name="Daniel R."/>
            <person name="Simeonova D.D."/>
        </authorList>
    </citation>
    <scope>NUCLEOTIDE SEQUENCE [LARGE SCALE GENOMIC DNA]</scope>
    <source>
        <strain evidence="13 14">KoM1</strain>
    </source>
</reference>
<dbReference type="EMBL" id="AYLO01000138">
    <property type="protein sequence ID" value="ESS68274.1"/>
    <property type="molecule type" value="Genomic_DNA"/>
</dbReference>
<accession>V5BKG9</accession>
<keyword evidence="5" id="KW-0479">Metal-binding</keyword>